<feature type="transmembrane region" description="Helical" evidence="9">
    <location>
        <begin position="570"/>
        <end position="588"/>
    </location>
</feature>
<evidence type="ECO:0000256" key="9">
    <source>
        <dbReference type="SAM" id="Phobius"/>
    </source>
</evidence>
<keyword evidence="4 9" id="KW-0812">Transmembrane</keyword>
<dbReference type="EMBL" id="CCBC010000044">
    <property type="protein sequence ID" value="CDO17056.1"/>
    <property type="molecule type" value="Genomic_DNA"/>
</dbReference>
<dbReference type="PANTHER" id="PTHR11629">
    <property type="entry name" value="VACUOLAR PROTON ATPASES"/>
    <property type="match status" value="1"/>
</dbReference>
<dbReference type="GO" id="GO:0046961">
    <property type="term" value="F:proton-transporting ATPase activity, rotational mechanism"/>
    <property type="evidence" value="ECO:0007669"/>
    <property type="project" value="InterPro"/>
</dbReference>
<feature type="coiled-coil region" evidence="8">
    <location>
        <begin position="122"/>
        <end position="156"/>
    </location>
</feature>
<keyword evidence="7 9" id="KW-0472">Membrane</keyword>
<dbReference type="GO" id="GO:0007035">
    <property type="term" value="P:vacuolar acidification"/>
    <property type="evidence" value="ECO:0007669"/>
    <property type="project" value="TreeGrafter"/>
</dbReference>
<keyword evidence="3" id="KW-0813">Transport</keyword>
<evidence type="ECO:0000256" key="8">
    <source>
        <dbReference type="SAM" id="Coils"/>
    </source>
</evidence>
<evidence type="ECO:0000256" key="3">
    <source>
        <dbReference type="ARBA" id="ARBA00022448"/>
    </source>
</evidence>
<evidence type="ECO:0000256" key="7">
    <source>
        <dbReference type="ARBA" id="ARBA00023136"/>
    </source>
</evidence>
<sequence length="664" mass="74349">MAISQMKKISLIFSKETLDALLLVLQQSQVVQVRDITQMTDWQEAFETAQVNLPQIHLQESDKELTGEEVLSHLAKRQQSLETTIGKLQHFIPKEGTIQSLRKADFSMSFAELEAFGRDNSADVLINRVNDKIKQNRNLERRIAEHQAEINRLMNWRSLEVTPKELSHFDFVHAVVGTIPKTDDDALYHNLKANSALEVQDVFSSELEYGVIVFQSGKAMSSLDDYGFKSFDYDKNILPAQAISQMQDEVATWTAEKLEVEGELKVSQRELQELKVQTDYVLGLYARQEAKKKLASTKHLVALEGWAEAEQIDRLKSDIQAQFGDGVFIQELDVVEDDWENVPIKLKNHPLIEPFELVTEMYALPKYYEKDPTPILMPFYFTFFGMMVADLGYGLFLFLATFLALKLFNLPKGTRRFLKFFNILAVAVSLWGIVYGSFFGYTMPIVLLSTTTDVMTILLLSVAFGFVTVVVGLLLGGLQKLRLKDYAESYNSGFAWCLILIGILLIVLGAMLPHLSVLTTIGAVLAIANAIGIVIVSIIQAKSLVGLGSGLYNLYNISGYVGDLVSFTRLMALGLSGASIGSAFNLIVEIFPPVARFTIGIVIFILLHAINIFLSLLSGYVHGARLMFVEFFGKFYEGGGKPFRPLKSSEKYVKVTIKSQSEEN</sequence>
<evidence type="ECO:0000256" key="2">
    <source>
        <dbReference type="ARBA" id="ARBA00009904"/>
    </source>
</evidence>
<dbReference type="Pfam" id="PF01496">
    <property type="entry name" value="V_ATPase_I"/>
    <property type="match status" value="1"/>
</dbReference>
<evidence type="ECO:0000256" key="1">
    <source>
        <dbReference type="ARBA" id="ARBA00004141"/>
    </source>
</evidence>
<feature type="transmembrane region" description="Helical" evidence="9">
    <location>
        <begin position="490"/>
        <end position="511"/>
    </location>
</feature>
<dbReference type="GO" id="GO:0033179">
    <property type="term" value="C:proton-transporting V-type ATPase, V0 domain"/>
    <property type="evidence" value="ECO:0007669"/>
    <property type="project" value="InterPro"/>
</dbReference>
<evidence type="ECO:0000256" key="6">
    <source>
        <dbReference type="ARBA" id="ARBA00023065"/>
    </source>
</evidence>
<dbReference type="NCBIfam" id="NF004427">
    <property type="entry name" value="PRK05771.1-1"/>
    <property type="match status" value="1"/>
</dbReference>
<keyword evidence="6" id="KW-0406">Ion transport</keyword>
<evidence type="ECO:0000313" key="11">
    <source>
        <dbReference type="Proteomes" id="UP000027584"/>
    </source>
</evidence>
<reference evidence="10 11" key="1">
    <citation type="submission" date="2014-02" db="EMBL/GenBank/DDBJ databases">
        <authorList>
            <person name="Manrique M."/>
        </authorList>
    </citation>
    <scope>NUCLEOTIDE SEQUENCE [LARGE SCALE GENOMIC DNA]</scope>
    <source>
        <strain evidence="10 11">LMG17956</strain>
    </source>
</reference>
<comment type="similarity">
    <text evidence="2">Belongs to the V-ATPase 116 kDa subunit family.</text>
</comment>
<organism evidence="10 11">
    <name type="scientific">Streptococcus gallolyticus</name>
    <dbReference type="NCBI Taxonomy" id="315405"/>
    <lineage>
        <taxon>Bacteria</taxon>
        <taxon>Bacillati</taxon>
        <taxon>Bacillota</taxon>
        <taxon>Bacilli</taxon>
        <taxon>Lactobacillales</taxon>
        <taxon>Streptococcaceae</taxon>
        <taxon>Streptococcus</taxon>
    </lineage>
</organism>
<dbReference type="AlphaFoldDB" id="A0A060RFZ4"/>
<feature type="transmembrane region" description="Helical" evidence="9">
    <location>
        <begin position="420"/>
        <end position="442"/>
    </location>
</feature>
<comment type="caution">
    <text evidence="10">The sequence shown here is derived from an EMBL/GenBank/DDBJ whole genome shotgun (WGS) entry which is preliminary data.</text>
</comment>
<dbReference type="Proteomes" id="UP000027584">
    <property type="component" value="Unassembled WGS sequence"/>
</dbReference>
<proteinExistence type="inferred from homology"/>
<evidence type="ECO:0000313" key="10">
    <source>
        <dbReference type="EMBL" id="CDO17056.1"/>
    </source>
</evidence>
<feature type="transmembrane region" description="Helical" evidence="9">
    <location>
        <begin position="517"/>
        <end position="539"/>
    </location>
</feature>
<evidence type="ECO:0000256" key="5">
    <source>
        <dbReference type="ARBA" id="ARBA00022989"/>
    </source>
</evidence>
<protein>
    <submittedName>
        <fullName evidence="10">Putative v-type sodium ATP synthase, subunit I</fullName>
    </submittedName>
</protein>
<gene>
    <name evidence="10" type="ORF">BN963_SGAL_00236</name>
</gene>
<keyword evidence="8" id="KW-0175">Coiled coil</keyword>
<dbReference type="PANTHER" id="PTHR11629:SF63">
    <property type="entry name" value="V-TYPE PROTON ATPASE SUBUNIT A"/>
    <property type="match status" value="1"/>
</dbReference>
<accession>A0A060RFZ4</accession>
<keyword evidence="5 9" id="KW-1133">Transmembrane helix</keyword>
<feature type="transmembrane region" description="Helical" evidence="9">
    <location>
        <begin position="379"/>
        <end position="408"/>
    </location>
</feature>
<comment type="subcellular location">
    <subcellularLocation>
        <location evidence="1">Membrane</location>
        <topology evidence="1">Multi-pass membrane protein</topology>
    </subcellularLocation>
</comment>
<feature type="transmembrane region" description="Helical" evidence="9">
    <location>
        <begin position="594"/>
        <end position="617"/>
    </location>
</feature>
<name>A0A060RFZ4_9STRE</name>
<dbReference type="InterPro" id="IPR002490">
    <property type="entry name" value="V-ATPase_116kDa_su"/>
</dbReference>
<dbReference type="GO" id="GO:0051117">
    <property type="term" value="F:ATPase binding"/>
    <property type="evidence" value="ECO:0007669"/>
    <property type="project" value="TreeGrafter"/>
</dbReference>
<dbReference type="GO" id="GO:0016471">
    <property type="term" value="C:vacuolar proton-transporting V-type ATPase complex"/>
    <property type="evidence" value="ECO:0007669"/>
    <property type="project" value="TreeGrafter"/>
</dbReference>
<evidence type="ECO:0000256" key="4">
    <source>
        <dbReference type="ARBA" id="ARBA00022692"/>
    </source>
</evidence>
<feature type="transmembrane region" description="Helical" evidence="9">
    <location>
        <begin position="454"/>
        <end position="478"/>
    </location>
</feature>
<reference evidence="10 11" key="2">
    <citation type="submission" date="2014-05" db="EMBL/GenBank/DDBJ databases">
        <title>Genome sequence of Streptococcus gallolyticus.</title>
        <authorList>
            <person name="Del Campo R."/>
        </authorList>
    </citation>
    <scope>NUCLEOTIDE SEQUENCE [LARGE SCALE GENOMIC DNA]</scope>
    <source>
        <strain evidence="10 11">LMG17956</strain>
    </source>
</reference>